<evidence type="ECO:0000259" key="6">
    <source>
        <dbReference type="Pfam" id="PF00496"/>
    </source>
</evidence>
<dbReference type="KEGG" id="htq:FRZ44_30970"/>
<dbReference type="InterPro" id="IPR000914">
    <property type="entry name" value="SBP_5_dom"/>
</dbReference>
<comment type="subcellular location">
    <subcellularLocation>
        <location evidence="1">Periplasm</location>
    </subcellularLocation>
</comment>
<protein>
    <submittedName>
        <fullName evidence="7">Diguanylate cyclase</fullName>
    </submittedName>
</protein>
<keyword evidence="3" id="KW-0813">Transport</keyword>
<dbReference type="InterPro" id="IPR030678">
    <property type="entry name" value="Peptide/Ni-bd"/>
</dbReference>
<dbReference type="Gene3D" id="3.40.190.10">
    <property type="entry name" value="Periplasmic binding protein-like II"/>
    <property type="match status" value="1"/>
</dbReference>
<dbReference type="InterPro" id="IPR039424">
    <property type="entry name" value="SBP_5"/>
</dbReference>
<proteinExistence type="inferred from homology"/>
<accession>A0A5J6MK39</accession>
<evidence type="ECO:0000313" key="8">
    <source>
        <dbReference type="Proteomes" id="UP000326202"/>
    </source>
</evidence>
<dbReference type="GO" id="GO:0030288">
    <property type="term" value="C:outer membrane-bounded periplasmic space"/>
    <property type="evidence" value="ECO:0007669"/>
    <property type="project" value="UniProtKB-ARBA"/>
</dbReference>
<evidence type="ECO:0000256" key="3">
    <source>
        <dbReference type="ARBA" id="ARBA00022448"/>
    </source>
</evidence>
<feature type="domain" description="Solute-binding protein family 5" evidence="6">
    <location>
        <begin position="74"/>
        <end position="421"/>
    </location>
</feature>
<dbReference type="PIRSF" id="PIRSF002741">
    <property type="entry name" value="MppA"/>
    <property type="match status" value="1"/>
</dbReference>
<sequence length="507" mass="56421">MISAKPRHLLSAFLVAAALLFTAAQASAGGVLKIAREQDSTTFDPIYTILAPDIWVFNQFYSTLVRANATATDIEPDLAEKWEISADGTVYTFHLREAKFSDGTPVLASDVVFSLLRARDDEKSVLRSMFSPIDKAEAPDDRTVVLKLKGPSAPLMSTLAMFAASVLPEHAVKAEGEGFGEKPVGSGAFVLKEWKRGDRIILARNPLYWEKGLPKLDGIEWIYVPNDNTRMLKLKAGEVDAATFVPWNQIKELQADKNIQVQLDKSTRMDHILVNHAHKPLDNKLVRQALNMAIDQKAIVDVVTSGYGTVANSFFPLDGMDYNPDNPNYPYDPAKAKKILDEQGVKDLTLNFALVAGDTAHDQIGVLVKDQLAKVGVAVNLVKMEGGQQWDALVNGDYDIGVMWWVNDVFDPDEKAQFCVSGDPENRSYYTNYKNPVVTDLVNKAAVEQDPAKRKQMYFDIQRLAKDDVHWIDLYYSPFRNASRANVTGFVQNPLGRYMLETADITN</sequence>
<comment type="similarity">
    <text evidence="2">Belongs to the bacterial solute-binding protein 5 family.</text>
</comment>
<evidence type="ECO:0000256" key="4">
    <source>
        <dbReference type="ARBA" id="ARBA00022729"/>
    </source>
</evidence>
<dbReference type="CDD" id="cd00995">
    <property type="entry name" value="PBP2_NikA_DppA_OppA_like"/>
    <property type="match status" value="1"/>
</dbReference>
<name>A0A5J6MK39_9PROT</name>
<dbReference type="AlphaFoldDB" id="A0A5J6MK39"/>
<dbReference type="Gene3D" id="3.10.105.10">
    <property type="entry name" value="Dipeptide-binding Protein, Domain 3"/>
    <property type="match status" value="1"/>
</dbReference>
<dbReference type="EMBL" id="CP042906">
    <property type="protein sequence ID" value="QEX17794.1"/>
    <property type="molecule type" value="Genomic_DNA"/>
</dbReference>
<evidence type="ECO:0000256" key="2">
    <source>
        <dbReference type="ARBA" id="ARBA00005695"/>
    </source>
</evidence>
<feature type="signal peptide" evidence="5">
    <location>
        <begin position="1"/>
        <end position="28"/>
    </location>
</feature>
<reference evidence="7 8" key="1">
    <citation type="submission" date="2019-08" db="EMBL/GenBank/DDBJ databases">
        <title>Hyperibacter terrae gen. nov., sp. nov. and Hyperibacter viscosus sp. nov., two new members in the family Rhodospirillaceae isolated from the rhizosphere of Hypericum perforatum.</title>
        <authorList>
            <person name="Noviana Z."/>
        </authorList>
    </citation>
    <scope>NUCLEOTIDE SEQUENCE [LARGE SCALE GENOMIC DNA]</scope>
    <source>
        <strain evidence="7 8">R5913</strain>
    </source>
</reference>
<dbReference type="GO" id="GO:0043190">
    <property type="term" value="C:ATP-binding cassette (ABC) transporter complex"/>
    <property type="evidence" value="ECO:0007669"/>
    <property type="project" value="InterPro"/>
</dbReference>
<dbReference type="OrthoDB" id="9803988at2"/>
<organism evidence="7 8">
    <name type="scientific">Hypericibacter terrae</name>
    <dbReference type="NCBI Taxonomy" id="2602015"/>
    <lineage>
        <taxon>Bacteria</taxon>
        <taxon>Pseudomonadati</taxon>
        <taxon>Pseudomonadota</taxon>
        <taxon>Alphaproteobacteria</taxon>
        <taxon>Rhodospirillales</taxon>
        <taxon>Dongiaceae</taxon>
        <taxon>Hypericibacter</taxon>
    </lineage>
</organism>
<evidence type="ECO:0000256" key="5">
    <source>
        <dbReference type="SAM" id="SignalP"/>
    </source>
</evidence>
<dbReference type="SUPFAM" id="SSF53850">
    <property type="entry name" value="Periplasmic binding protein-like II"/>
    <property type="match status" value="1"/>
</dbReference>
<evidence type="ECO:0000313" key="7">
    <source>
        <dbReference type="EMBL" id="QEX17794.1"/>
    </source>
</evidence>
<dbReference type="PANTHER" id="PTHR30290">
    <property type="entry name" value="PERIPLASMIC BINDING COMPONENT OF ABC TRANSPORTER"/>
    <property type="match status" value="1"/>
</dbReference>
<keyword evidence="4 5" id="KW-0732">Signal</keyword>
<dbReference type="Proteomes" id="UP000326202">
    <property type="component" value="Chromosome"/>
</dbReference>
<dbReference type="Pfam" id="PF00496">
    <property type="entry name" value="SBP_bac_5"/>
    <property type="match status" value="1"/>
</dbReference>
<keyword evidence="8" id="KW-1185">Reference proteome</keyword>
<gene>
    <name evidence="7" type="ORF">FRZ44_30970</name>
</gene>
<dbReference type="PANTHER" id="PTHR30290:SF9">
    <property type="entry name" value="OLIGOPEPTIDE-BINDING PROTEIN APPA"/>
    <property type="match status" value="1"/>
</dbReference>
<dbReference type="GO" id="GO:1904680">
    <property type="term" value="F:peptide transmembrane transporter activity"/>
    <property type="evidence" value="ECO:0007669"/>
    <property type="project" value="TreeGrafter"/>
</dbReference>
<dbReference type="RefSeq" id="WP_151178013.1">
    <property type="nucleotide sequence ID" value="NZ_CP042906.1"/>
</dbReference>
<evidence type="ECO:0000256" key="1">
    <source>
        <dbReference type="ARBA" id="ARBA00004418"/>
    </source>
</evidence>
<dbReference type="Gene3D" id="3.90.76.10">
    <property type="entry name" value="Dipeptide-binding Protein, Domain 1"/>
    <property type="match status" value="1"/>
</dbReference>
<feature type="chain" id="PRO_5023825265" evidence="5">
    <location>
        <begin position="29"/>
        <end position="507"/>
    </location>
</feature>
<dbReference type="GO" id="GO:0015833">
    <property type="term" value="P:peptide transport"/>
    <property type="evidence" value="ECO:0007669"/>
    <property type="project" value="TreeGrafter"/>
</dbReference>